<dbReference type="RefSeq" id="WP_142714190.1">
    <property type="nucleotide sequence ID" value="NZ_FXTH01000006.1"/>
</dbReference>
<evidence type="ECO:0000256" key="4">
    <source>
        <dbReference type="ARBA" id="ARBA00023136"/>
    </source>
</evidence>
<dbReference type="Pfam" id="PF04191">
    <property type="entry name" value="PEMT"/>
    <property type="match status" value="1"/>
</dbReference>
<dbReference type="OrthoDB" id="9809773at2"/>
<keyword evidence="7" id="KW-1185">Reference proteome</keyword>
<proteinExistence type="predicted"/>
<dbReference type="PANTHER" id="PTHR12714:SF24">
    <property type="entry name" value="SLR1182 PROTEIN"/>
    <property type="match status" value="1"/>
</dbReference>
<name>A0A521CM87_9BACT</name>
<evidence type="ECO:0000256" key="2">
    <source>
        <dbReference type="ARBA" id="ARBA00022692"/>
    </source>
</evidence>
<feature type="transmembrane region" description="Helical" evidence="5">
    <location>
        <begin position="36"/>
        <end position="60"/>
    </location>
</feature>
<protein>
    <submittedName>
        <fullName evidence="6">Protein-S-isoprenylcysteine O-methyltransferase Ste14</fullName>
    </submittedName>
</protein>
<evidence type="ECO:0000256" key="3">
    <source>
        <dbReference type="ARBA" id="ARBA00022989"/>
    </source>
</evidence>
<feature type="transmembrane region" description="Helical" evidence="5">
    <location>
        <begin position="91"/>
        <end position="121"/>
    </location>
</feature>
<organism evidence="6 7">
    <name type="scientific">Fodinibius sediminis</name>
    <dbReference type="NCBI Taxonomy" id="1214077"/>
    <lineage>
        <taxon>Bacteria</taxon>
        <taxon>Pseudomonadati</taxon>
        <taxon>Balneolota</taxon>
        <taxon>Balneolia</taxon>
        <taxon>Balneolales</taxon>
        <taxon>Balneolaceae</taxon>
        <taxon>Fodinibius</taxon>
    </lineage>
</organism>
<gene>
    <name evidence="6" type="ORF">SAMN06265218_106207</name>
</gene>
<dbReference type="AlphaFoldDB" id="A0A521CM87"/>
<evidence type="ECO:0000256" key="5">
    <source>
        <dbReference type="SAM" id="Phobius"/>
    </source>
</evidence>
<keyword evidence="4 5" id="KW-0472">Membrane</keyword>
<dbReference type="GO" id="GO:0008168">
    <property type="term" value="F:methyltransferase activity"/>
    <property type="evidence" value="ECO:0007669"/>
    <property type="project" value="UniProtKB-KW"/>
</dbReference>
<sequence>MNLELKIPPAAVAIGFGIIMWALQQWLPMYWPRGGLWFWPAVVTASAGVVMGILGLLEFYRHATTINPHKPAKASSLVDSGVYRLSRNPMYLALACVLLSWGFYLGSAASLLLIPLFVWYMNRFQIIPEERIMIEKFGDAYRRYQSAVRRWI</sequence>
<keyword evidence="6" id="KW-0489">Methyltransferase</keyword>
<dbReference type="PANTHER" id="PTHR12714">
    <property type="entry name" value="PROTEIN-S ISOPRENYLCYSTEINE O-METHYLTRANSFERASE"/>
    <property type="match status" value="1"/>
</dbReference>
<dbReference type="GO" id="GO:0032259">
    <property type="term" value="P:methylation"/>
    <property type="evidence" value="ECO:0007669"/>
    <property type="project" value="UniProtKB-KW"/>
</dbReference>
<reference evidence="6 7" key="1">
    <citation type="submission" date="2017-05" db="EMBL/GenBank/DDBJ databases">
        <authorList>
            <person name="Varghese N."/>
            <person name="Submissions S."/>
        </authorList>
    </citation>
    <scope>NUCLEOTIDE SEQUENCE [LARGE SCALE GENOMIC DNA]</scope>
    <source>
        <strain evidence="6 7">DSM 21194</strain>
    </source>
</reference>
<keyword evidence="3 5" id="KW-1133">Transmembrane helix</keyword>
<evidence type="ECO:0000313" key="6">
    <source>
        <dbReference type="EMBL" id="SMO60558.1"/>
    </source>
</evidence>
<comment type="subcellular location">
    <subcellularLocation>
        <location evidence="1">Endomembrane system</location>
        <topology evidence="1">Multi-pass membrane protein</topology>
    </subcellularLocation>
</comment>
<evidence type="ECO:0000313" key="7">
    <source>
        <dbReference type="Proteomes" id="UP000317593"/>
    </source>
</evidence>
<keyword evidence="2 5" id="KW-0812">Transmembrane</keyword>
<feature type="transmembrane region" description="Helical" evidence="5">
    <location>
        <begin position="7"/>
        <end position="24"/>
    </location>
</feature>
<keyword evidence="6" id="KW-0808">Transferase</keyword>
<evidence type="ECO:0000256" key="1">
    <source>
        <dbReference type="ARBA" id="ARBA00004127"/>
    </source>
</evidence>
<dbReference type="InterPro" id="IPR007318">
    <property type="entry name" value="Phopholipid_MeTrfase"/>
</dbReference>
<dbReference type="EMBL" id="FXTH01000006">
    <property type="protein sequence ID" value="SMO60558.1"/>
    <property type="molecule type" value="Genomic_DNA"/>
</dbReference>
<dbReference type="GO" id="GO:0012505">
    <property type="term" value="C:endomembrane system"/>
    <property type="evidence" value="ECO:0007669"/>
    <property type="project" value="UniProtKB-SubCell"/>
</dbReference>
<dbReference type="Proteomes" id="UP000317593">
    <property type="component" value="Unassembled WGS sequence"/>
</dbReference>
<dbReference type="Gene3D" id="1.20.120.1630">
    <property type="match status" value="1"/>
</dbReference>
<accession>A0A521CM87</accession>